<comment type="caution">
    <text evidence="1">The sequence shown here is derived from an EMBL/GenBank/DDBJ whole genome shotgun (WGS) entry which is preliminary data.</text>
</comment>
<evidence type="ECO:0000313" key="1">
    <source>
        <dbReference type="EMBL" id="NKY88841.1"/>
    </source>
</evidence>
<dbReference type="RefSeq" id="WP_157171514.1">
    <property type="nucleotide sequence ID" value="NZ_CAWPHS010000029.1"/>
</dbReference>
<sequence length="84" mass="9577">MSAKTMVKRWREKSRGSENGVWEVLDSHLQTVDDFQTLFRTIREQMTAQDESLAARYAELEKSLPQQNPAPQRLLGALGMHFGG</sequence>
<accession>A0A7X6M265</accession>
<name>A0A7X6M265_9NOCA</name>
<dbReference type="AlphaFoldDB" id="A0A7X6M265"/>
<gene>
    <name evidence="1" type="ORF">HGA07_24900</name>
</gene>
<protein>
    <submittedName>
        <fullName evidence="1">Uncharacterized protein</fullName>
    </submittedName>
</protein>
<dbReference type="Proteomes" id="UP000523447">
    <property type="component" value="Unassembled WGS sequence"/>
</dbReference>
<organism evidence="1 2">
    <name type="scientific">Nocardia veterana</name>
    <dbReference type="NCBI Taxonomy" id="132249"/>
    <lineage>
        <taxon>Bacteria</taxon>
        <taxon>Bacillati</taxon>
        <taxon>Actinomycetota</taxon>
        <taxon>Actinomycetes</taxon>
        <taxon>Mycobacteriales</taxon>
        <taxon>Nocardiaceae</taxon>
        <taxon>Nocardia</taxon>
    </lineage>
</organism>
<proteinExistence type="predicted"/>
<evidence type="ECO:0000313" key="2">
    <source>
        <dbReference type="Proteomes" id="UP000523447"/>
    </source>
</evidence>
<reference evidence="1 2" key="1">
    <citation type="submission" date="2020-04" db="EMBL/GenBank/DDBJ databases">
        <title>MicrobeNet Type strains.</title>
        <authorList>
            <person name="Nicholson A.C."/>
        </authorList>
    </citation>
    <scope>NUCLEOTIDE SEQUENCE [LARGE SCALE GENOMIC DNA]</scope>
    <source>
        <strain evidence="1 2">DSM 44445</strain>
    </source>
</reference>
<dbReference type="EMBL" id="JAAXPE010000035">
    <property type="protein sequence ID" value="NKY88841.1"/>
    <property type="molecule type" value="Genomic_DNA"/>
</dbReference>
<keyword evidence="2" id="KW-1185">Reference proteome</keyword>